<keyword evidence="10" id="KW-0411">Iron-sulfur</keyword>
<evidence type="ECO:0000256" key="4">
    <source>
        <dbReference type="ARBA" id="ARBA00014281"/>
    </source>
</evidence>
<evidence type="ECO:0000313" key="14">
    <source>
        <dbReference type="Proteomes" id="UP000198896"/>
    </source>
</evidence>
<evidence type="ECO:0000256" key="10">
    <source>
        <dbReference type="ARBA" id="ARBA00023014"/>
    </source>
</evidence>
<evidence type="ECO:0000256" key="5">
    <source>
        <dbReference type="ARBA" id="ARBA00022485"/>
    </source>
</evidence>
<dbReference type="InterPro" id="IPR013785">
    <property type="entry name" value="Aldolase_TIM"/>
</dbReference>
<evidence type="ECO:0000256" key="11">
    <source>
        <dbReference type="ARBA" id="ARBA00047365"/>
    </source>
</evidence>
<organism evidence="13 14">
    <name type="scientific">Succiniclasticum ruminis DSM 9236</name>
    <dbReference type="NCBI Taxonomy" id="1123323"/>
    <lineage>
        <taxon>Bacteria</taxon>
        <taxon>Bacillati</taxon>
        <taxon>Bacillota</taxon>
        <taxon>Negativicutes</taxon>
        <taxon>Acidaminococcales</taxon>
        <taxon>Acidaminococcaceae</taxon>
        <taxon>Succiniclasticum</taxon>
    </lineage>
</organism>
<dbReference type="InterPro" id="IPR001989">
    <property type="entry name" value="Radical_activat_CS"/>
</dbReference>
<dbReference type="SUPFAM" id="SSF102114">
    <property type="entry name" value="Radical SAM enzymes"/>
    <property type="match status" value="1"/>
</dbReference>
<evidence type="ECO:0000256" key="1">
    <source>
        <dbReference type="ARBA" id="ARBA00001966"/>
    </source>
</evidence>
<dbReference type="PIRSF" id="PIRSF000368">
    <property type="entry name" value="NrdG"/>
    <property type="match status" value="1"/>
</dbReference>
<evidence type="ECO:0000256" key="7">
    <source>
        <dbReference type="ARBA" id="ARBA00022723"/>
    </source>
</evidence>
<dbReference type="SFLD" id="SFLDG01063">
    <property type="entry name" value="activating_enzymes__group_1"/>
    <property type="match status" value="1"/>
</dbReference>
<dbReference type="PROSITE" id="PS01087">
    <property type="entry name" value="RADICAL_ACTIVATING"/>
    <property type="match status" value="1"/>
</dbReference>
<dbReference type="EC" id="1.97.1.-" evidence="12"/>
<evidence type="ECO:0000256" key="2">
    <source>
        <dbReference type="ARBA" id="ARBA00003852"/>
    </source>
</evidence>
<dbReference type="GO" id="GO:0043365">
    <property type="term" value="F:[formate-C-acetyltransferase]-activating enzyme activity"/>
    <property type="evidence" value="ECO:0007669"/>
    <property type="project" value="InterPro"/>
</dbReference>
<dbReference type="InterPro" id="IPR007197">
    <property type="entry name" value="rSAM"/>
</dbReference>
<dbReference type="SFLD" id="SFLDG01066">
    <property type="entry name" value="organic_radical-activating_enz"/>
    <property type="match status" value="1"/>
</dbReference>
<dbReference type="NCBIfam" id="TIGR02491">
    <property type="entry name" value="NrdG"/>
    <property type="match status" value="1"/>
</dbReference>
<sequence>MSTVRISGVKKHSSVNGPGVRYVLFFQGCPHNCPGCQNPETHDPMGGTERNTADVIREILQTKYLDGLTFSGGDPLLQPQAVIEIADAAKKAGLNIWLYTGWTFEQILKGAAGETAKEALTRLDVLVDGPFVEKLKTGRAIWRGSDNQRLIDVQQSLKENKVTELPESKVNQE</sequence>
<name>A0A1I2AU07_9FIRM</name>
<gene>
    <name evidence="13" type="ORF">SAMN05216245_10730</name>
</gene>
<comment type="catalytic activity">
    <reaction evidence="11">
        <text>glycyl-[protein] + reduced [flavodoxin] + S-adenosyl-L-methionine = glycin-2-yl radical-[protein] + semiquinone [flavodoxin] + 5'-deoxyadenosine + L-methionine + H(+)</text>
        <dbReference type="Rhea" id="RHEA:61976"/>
        <dbReference type="Rhea" id="RHEA-COMP:10622"/>
        <dbReference type="Rhea" id="RHEA-COMP:14480"/>
        <dbReference type="Rhea" id="RHEA-COMP:15993"/>
        <dbReference type="Rhea" id="RHEA-COMP:15994"/>
        <dbReference type="ChEBI" id="CHEBI:15378"/>
        <dbReference type="ChEBI" id="CHEBI:17319"/>
        <dbReference type="ChEBI" id="CHEBI:29947"/>
        <dbReference type="ChEBI" id="CHEBI:32722"/>
        <dbReference type="ChEBI" id="CHEBI:57618"/>
        <dbReference type="ChEBI" id="CHEBI:57844"/>
        <dbReference type="ChEBI" id="CHEBI:59789"/>
        <dbReference type="ChEBI" id="CHEBI:140311"/>
    </reaction>
</comment>
<dbReference type="GO" id="GO:0004748">
    <property type="term" value="F:ribonucleoside-diphosphate reductase activity, thioredoxin disulfide as acceptor"/>
    <property type="evidence" value="ECO:0007669"/>
    <property type="project" value="TreeGrafter"/>
</dbReference>
<evidence type="ECO:0000256" key="9">
    <source>
        <dbReference type="ARBA" id="ARBA00023004"/>
    </source>
</evidence>
<comment type="cofactor">
    <cofactor evidence="1">
        <name>[4Fe-4S] cluster</name>
        <dbReference type="ChEBI" id="CHEBI:49883"/>
    </cofactor>
</comment>
<accession>A0A1I2AU07</accession>
<dbReference type="CDD" id="cd01335">
    <property type="entry name" value="Radical_SAM"/>
    <property type="match status" value="1"/>
</dbReference>
<dbReference type="InterPro" id="IPR012837">
    <property type="entry name" value="NrdG"/>
</dbReference>
<evidence type="ECO:0000256" key="6">
    <source>
        <dbReference type="ARBA" id="ARBA00022691"/>
    </source>
</evidence>
<dbReference type="InterPro" id="IPR034457">
    <property type="entry name" value="Organic_radical-activating"/>
</dbReference>
<evidence type="ECO:0000256" key="12">
    <source>
        <dbReference type="PIRNR" id="PIRNR000368"/>
    </source>
</evidence>
<dbReference type="GO" id="GO:0046872">
    <property type="term" value="F:metal ion binding"/>
    <property type="evidence" value="ECO:0007669"/>
    <property type="project" value="UniProtKB-KW"/>
</dbReference>
<evidence type="ECO:0000256" key="3">
    <source>
        <dbReference type="ARBA" id="ARBA00009777"/>
    </source>
</evidence>
<evidence type="ECO:0000256" key="8">
    <source>
        <dbReference type="ARBA" id="ARBA00023002"/>
    </source>
</evidence>
<dbReference type="InterPro" id="IPR058240">
    <property type="entry name" value="rSAM_sf"/>
</dbReference>
<keyword evidence="9" id="KW-0408">Iron</keyword>
<dbReference type="Gene3D" id="3.20.20.70">
    <property type="entry name" value="Aldolase class I"/>
    <property type="match status" value="1"/>
</dbReference>
<dbReference type="SFLD" id="SFLDS00029">
    <property type="entry name" value="Radical_SAM"/>
    <property type="match status" value="1"/>
</dbReference>
<reference evidence="13 14" key="1">
    <citation type="submission" date="2016-10" db="EMBL/GenBank/DDBJ databases">
        <authorList>
            <person name="de Groot N.N."/>
        </authorList>
    </citation>
    <scope>NUCLEOTIDE SEQUENCE [LARGE SCALE GENOMIC DNA]</scope>
    <source>
        <strain evidence="13 14">DSM 9236</strain>
    </source>
</reference>
<dbReference type="EMBL" id="FONL01000007">
    <property type="protein sequence ID" value="SFE47316.1"/>
    <property type="molecule type" value="Genomic_DNA"/>
</dbReference>
<dbReference type="RefSeq" id="WP_093913412.1">
    <property type="nucleotide sequence ID" value="NZ_FONL01000007.1"/>
</dbReference>
<dbReference type="PANTHER" id="PTHR30352:SF2">
    <property type="entry name" value="ANAEROBIC RIBONUCLEOSIDE-TRIPHOSPHATE REDUCTASE-ACTIVATING PROTEIN"/>
    <property type="match status" value="1"/>
</dbReference>
<dbReference type="SFLD" id="SFLDF00299">
    <property type="entry name" value="anaerobic_ribonucleoside-triph"/>
    <property type="match status" value="1"/>
</dbReference>
<comment type="function">
    <text evidence="2 12">Activation of anaerobic ribonucleoside-triphosphate reductase under anaerobic conditions by generation of an organic free radical, using S-adenosylmethionine and reduced flavodoxin as cosubstrates to produce 5'-deoxy-adenosine.</text>
</comment>
<dbReference type="PANTHER" id="PTHR30352">
    <property type="entry name" value="PYRUVATE FORMATE-LYASE-ACTIVATING ENZYME"/>
    <property type="match status" value="1"/>
</dbReference>
<proteinExistence type="inferred from homology"/>
<dbReference type="Proteomes" id="UP000198896">
    <property type="component" value="Unassembled WGS sequence"/>
</dbReference>
<dbReference type="OrthoDB" id="9782387at2"/>
<dbReference type="GO" id="GO:0051539">
    <property type="term" value="F:4 iron, 4 sulfur cluster binding"/>
    <property type="evidence" value="ECO:0007669"/>
    <property type="project" value="UniProtKB-KW"/>
</dbReference>
<dbReference type="STRING" id="1123323.SAMN05216245_10730"/>
<keyword evidence="5" id="KW-0004">4Fe-4S</keyword>
<comment type="similarity">
    <text evidence="3 12">Belongs to the organic radical-activating enzymes family.</text>
</comment>
<protein>
    <recommendedName>
        <fullName evidence="4 12">Anaerobic ribonucleoside-triphosphate reductase-activating protein</fullName>
        <ecNumber evidence="12">1.97.1.-</ecNumber>
    </recommendedName>
</protein>
<evidence type="ECO:0000313" key="13">
    <source>
        <dbReference type="EMBL" id="SFE47316.1"/>
    </source>
</evidence>
<keyword evidence="6" id="KW-0949">S-adenosyl-L-methionine</keyword>
<dbReference type="AlphaFoldDB" id="A0A1I2AU07"/>
<dbReference type="Pfam" id="PF13353">
    <property type="entry name" value="Fer4_12"/>
    <property type="match status" value="1"/>
</dbReference>
<keyword evidence="8 12" id="KW-0560">Oxidoreductase</keyword>
<keyword evidence="14" id="KW-1185">Reference proteome</keyword>
<keyword evidence="7" id="KW-0479">Metal-binding</keyword>